<evidence type="ECO:0000256" key="1">
    <source>
        <dbReference type="ARBA" id="ARBA00004370"/>
    </source>
</evidence>
<dbReference type="PANTHER" id="PTHR19957">
    <property type="entry name" value="SYNTAXIN"/>
    <property type="match status" value="1"/>
</dbReference>
<dbReference type="GO" id="GO:0006906">
    <property type="term" value="P:vesicle fusion"/>
    <property type="evidence" value="ECO:0007669"/>
    <property type="project" value="TreeGrafter"/>
</dbReference>
<dbReference type="SUPFAM" id="SSF58038">
    <property type="entry name" value="SNARE fusion complex"/>
    <property type="match status" value="1"/>
</dbReference>
<dbReference type="GO" id="GO:0000149">
    <property type="term" value="F:SNARE binding"/>
    <property type="evidence" value="ECO:0007669"/>
    <property type="project" value="TreeGrafter"/>
</dbReference>
<evidence type="ECO:0000256" key="3">
    <source>
        <dbReference type="ARBA" id="ARBA00023054"/>
    </source>
</evidence>
<dbReference type="GO" id="GO:0012505">
    <property type="term" value="C:endomembrane system"/>
    <property type="evidence" value="ECO:0007669"/>
    <property type="project" value="TreeGrafter"/>
</dbReference>
<proteinExistence type="predicted"/>
<dbReference type="InterPro" id="IPR045242">
    <property type="entry name" value="Syntaxin"/>
</dbReference>
<dbReference type="InterPro" id="IPR000727">
    <property type="entry name" value="T_SNARE_dom"/>
</dbReference>
<reference evidence="7 8" key="1">
    <citation type="submission" date="2019-08" db="EMBL/GenBank/DDBJ databases">
        <authorList>
            <person name="Alioto T."/>
            <person name="Alioto T."/>
            <person name="Gomez Garrido J."/>
        </authorList>
    </citation>
    <scope>NUCLEOTIDE SEQUENCE [LARGE SCALE GENOMIC DNA]</scope>
</reference>
<evidence type="ECO:0000256" key="2">
    <source>
        <dbReference type="ARBA" id="ARBA00022448"/>
    </source>
</evidence>
<dbReference type="Gene3D" id="1.20.5.110">
    <property type="match status" value="1"/>
</dbReference>
<evidence type="ECO:0000313" key="7">
    <source>
        <dbReference type="EMBL" id="VVC40891.1"/>
    </source>
</evidence>
<keyword evidence="3" id="KW-0175">Coiled coil</keyword>
<dbReference type="PROSITE" id="PS50192">
    <property type="entry name" value="T_SNARE"/>
    <property type="match status" value="1"/>
</dbReference>
<protein>
    <recommendedName>
        <fullName evidence="6">t-SNARE coiled-coil homology domain-containing protein</fullName>
    </recommendedName>
</protein>
<accession>A0A5E4NB15</accession>
<dbReference type="InterPro" id="IPR041875">
    <property type="entry name" value="Syntaxin-8_SNARE"/>
</dbReference>
<comment type="subcellular location">
    <subcellularLocation>
        <location evidence="1">Membrane</location>
    </subcellularLocation>
</comment>
<dbReference type="CDD" id="cd15852">
    <property type="entry name" value="SNARE_Syntaxin8"/>
    <property type="match status" value="1"/>
</dbReference>
<dbReference type="GO" id="GO:0031201">
    <property type="term" value="C:SNARE complex"/>
    <property type="evidence" value="ECO:0007669"/>
    <property type="project" value="TreeGrafter"/>
</dbReference>
<name>A0A5E4NB15_9HEMI</name>
<dbReference type="GO" id="GO:0048278">
    <property type="term" value="P:vesicle docking"/>
    <property type="evidence" value="ECO:0007669"/>
    <property type="project" value="TreeGrafter"/>
</dbReference>
<evidence type="ECO:0000313" key="8">
    <source>
        <dbReference type="Proteomes" id="UP000325440"/>
    </source>
</evidence>
<keyword evidence="8" id="KW-1185">Reference proteome</keyword>
<dbReference type="EMBL" id="CABPRJ010001909">
    <property type="protein sequence ID" value="VVC40891.1"/>
    <property type="molecule type" value="Genomic_DNA"/>
</dbReference>
<dbReference type="GO" id="GO:0005484">
    <property type="term" value="F:SNAP receptor activity"/>
    <property type="evidence" value="ECO:0007669"/>
    <property type="project" value="TreeGrafter"/>
</dbReference>
<dbReference type="PANTHER" id="PTHR19957:SF124">
    <property type="entry name" value="SYNTAXIN-8"/>
    <property type="match status" value="1"/>
</dbReference>
<evidence type="ECO:0000259" key="6">
    <source>
        <dbReference type="PROSITE" id="PS50192"/>
    </source>
</evidence>
<organism evidence="7 8">
    <name type="scientific">Cinara cedri</name>
    <dbReference type="NCBI Taxonomy" id="506608"/>
    <lineage>
        <taxon>Eukaryota</taxon>
        <taxon>Metazoa</taxon>
        <taxon>Ecdysozoa</taxon>
        <taxon>Arthropoda</taxon>
        <taxon>Hexapoda</taxon>
        <taxon>Insecta</taxon>
        <taxon>Pterygota</taxon>
        <taxon>Neoptera</taxon>
        <taxon>Paraneoptera</taxon>
        <taxon>Hemiptera</taxon>
        <taxon>Sternorrhyncha</taxon>
        <taxon>Aphidomorpha</taxon>
        <taxon>Aphidoidea</taxon>
        <taxon>Aphididae</taxon>
        <taxon>Lachninae</taxon>
        <taxon>Cinara</taxon>
    </lineage>
</organism>
<evidence type="ECO:0000256" key="4">
    <source>
        <dbReference type="ARBA" id="ARBA00023136"/>
    </source>
</evidence>
<sequence>MSLSTYSELERRNLMVQLLQSKFVTVNQRYQSGNNTNKDYQELLRPSTSYVKPKKVETQISGWLDSDDDDDNYNDVKQPLINTNIKQQQQYLVKEQDDGLNELASIVSRQKNIAITISSEVDLQNEIVDDLLVKMDKTTVGIEHETKEVVQILKKDSTRGLWIIIILLLIANVFVAFS</sequence>
<feature type="transmembrane region" description="Helical" evidence="5">
    <location>
        <begin position="160"/>
        <end position="177"/>
    </location>
</feature>
<dbReference type="AlphaFoldDB" id="A0A5E4NB15"/>
<dbReference type="OrthoDB" id="428895at2759"/>
<keyword evidence="4 5" id="KW-0472">Membrane</keyword>
<keyword evidence="5" id="KW-1133">Transmembrane helix</keyword>
<feature type="domain" description="T-SNARE coiled-coil homology" evidence="6">
    <location>
        <begin position="90"/>
        <end position="152"/>
    </location>
</feature>
<dbReference type="Proteomes" id="UP000325440">
    <property type="component" value="Unassembled WGS sequence"/>
</dbReference>
<evidence type="ECO:0000256" key="5">
    <source>
        <dbReference type="SAM" id="Phobius"/>
    </source>
</evidence>
<dbReference type="SMART" id="SM00397">
    <property type="entry name" value="t_SNARE"/>
    <property type="match status" value="1"/>
</dbReference>
<keyword evidence="5" id="KW-0812">Transmembrane</keyword>
<dbReference type="GO" id="GO:0006886">
    <property type="term" value="P:intracellular protein transport"/>
    <property type="evidence" value="ECO:0007669"/>
    <property type="project" value="TreeGrafter"/>
</dbReference>
<gene>
    <name evidence="7" type="ORF">CINCED_3A011206</name>
</gene>
<keyword evidence="2" id="KW-0813">Transport</keyword>